<evidence type="ECO:0000256" key="1">
    <source>
        <dbReference type="SAM" id="SignalP"/>
    </source>
</evidence>
<dbReference type="AlphaFoldDB" id="K4PU45"/>
<evidence type="ECO:0000313" key="3">
    <source>
        <dbReference type="Proteomes" id="UP000008186"/>
    </source>
</evidence>
<organism evidence="2 3">
    <name type="scientific">Shewanella oneidensis (strain ATCC 700550 / JCM 31522 / CIP 106686 / LMG 19005 / NCIMB 14063 / MR-1)</name>
    <dbReference type="NCBI Taxonomy" id="211586"/>
    <lineage>
        <taxon>Bacteria</taxon>
        <taxon>Pseudomonadati</taxon>
        <taxon>Pseudomonadota</taxon>
        <taxon>Gammaproteobacteria</taxon>
        <taxon>Alteromonadales</taxon>
        <taxon>Shewanellaceae</taxon>
        <taxon>Shewanella</taxon>
    </lineage>
</organism>
<sequence>MLFRCVVVWLFALTMLLGTHHACVQQQLAIGPLFHEHTTDTVSLQPSVDHSINLLRPYSDTYELQPTQPSTLIAQFSVCECCGNRTLVESLGSLCRGMPIGQAPPSVC</sequence>
<dbReference type="PaxDb" id="211586-SO_4844"/>
<reference evidence="2 3" key="3">
    <citation type="journal article" date="2008" name="Appl. Environ. Microbiol.">
        <title>Identification of mobile elements and pseudogenes in the Shewanella oneidensis MR-1 genome.</title>
        <authorList>
            <person name="Romine M.F."/>
            <person name="Carlson T.S."/>
            <person name="Norbeck A.D."/>
            <person name="McCue L.A."/>
            <person name="Lipton M.S."/>
        </authorList>
    </citation>
    <scope>NUCLEOTIDE SEQUENCE [LARGE SCALE GENOMIC DNA]</scope>
    <source>
        <strain evidence="3">ATCC 700550 / JCM 31522 / CIP 106686 / LMG 19005 / NCIMB 14063 / MR-1</strain>
    </source>
</reference>
<name>K4PU45_SHEON</name>
<dbReference type="EMBL" id="AE014299">
    <property type="protein sequence ID" value="AFV73599.1"/>
    <property type="molecule type" value="Genomic_DNA"/>
</dbReference>
<dbReference type="Proteomes" id="UP000008186">
    <property type="component" value="Chromosome"/>
</dbReference>
<dbReference type="KEGG" id="son:SO_4844"/>
<reference evidence="2 3" key="1">
    <citation type="journal article" date="2002" name="Nat. Biotechnol.">
        <title>Genome sequence of the dissimilatory metal ion-reducing bacterium Shewanella oneidensis.</title>
        <authorList>
            <person name="Heidelberg J.F."/>
            <person name="Paulsen I.T."/>
            <person name="Nelson K.E."/>
            <person name="Gaidos E.J."/>
            <person name="Nelson W.C."/>
            <person name="Read T.D."/>
            <person name="Eisen J.A."/>
            <person name="Seshadri R."/>
            <person name="Ward N."/>
            <person name="Methe B."/>
            <person name="Clayton R.A."/>
            <person name="Meyer T."/>
            <person name="Tsapin A."/>
            <person name="Scott J."/>
            <person name="Beanan M."/>
            <person name="Brinkac L."/>
            <person name="Daugherty S."/>
            <person name="DeBoy R.T."/>
            <person name="Dodson R.J."/>
            <person name="Durkin A.S."/>
            <person name="Haft D.H."/>
            <person name="Kolonay J.F."/>
            <person name="Madupu R."/>
            <person name="Peterson J.D."/>
            <person name="Umayam L.A."/>
            <person name="White O."/>
            <person name="Wolf A.M."/>
            <person name="Vamathevan J."/>
            <person name="Weidman J."/>
            <person name="Impraim M."/>
            <person name="Lee K."/>
            <person name="Berry K."/>
            <person name="Lee C."/>
            <person name="Mueller J."/>
            <person name="Khouri H."/>
            <person name="Gill J."/>
            <person name="Utterback T.R."/>
            <person name="McDonald L.A."/>
            <person name="Feldblyum T.V."/>
            <person name="Smith H.O."/>
            <person name="Venter J.C."/>
            <person name="Nealson K.H."/>
            <person name="Fraser C.M."/>
        </authorList>
    </citation>
    <scope>NUCLEOTIDE SEQUENCE [LARGE SCALE GENOMIC DNA]</scope>
    <source>
        <strain evidence="3">ATCC 700550 / JCM 31522 / CIP 106686 / LMG 19005 / NCIMB 14063 / MR-1</strain>
    </source>
</reference>
<feature type="chain" id="PRO_5003879268" description="Secreted protein" evidence="1">
    <location>
        <begin position="23"/>
        <end position="108"/>
    </location>
</feature>
<keyword evidence="1" id="KW-0732">Signal</keyword>
<accession>K4PU45</accession>
<keyword evidence="3" id="KW-1185">Reference proteome</keyword>
<evidence type="ECO:0000313" key="2">
    <source>
        <dbReference type="EMBL" id="AFV73599.1"/>
    </source>
</evidence>
<reference evidence="2 3" key="4">
    <citation type="journal article" date="2011" name="BMC Genomics">
        <title>Genome-wide protein localization prediction strategies for gram negative bacteria.</title>
        <authorList>
            <person name="Romine M.F."/>
        </authorList>
    </citation>
    <scope>NUCLEOTIDE SEQUENCE [LARGE SCALE GENOMIC DNA]</scope>
    <source>
        <strain evidence="3">ATCC 700550 / JCM 31522 / CIP 106686 / LMG 19005 / NCIMB 14063 / MR-1</strain>
    </source>
</reference>
<gene>
    <name evidence="2" type="ordered locus">SO_4844</name>
</gene>
<feature type="signal peptide" evidence="1">
    <location>
        <begin position="1"/>
        <end position="22"/>
    </location>
</feature>
<protein>
    <recommendedName>
        <fullName evidence="4">Secreted protein</fullName>
    </recommendedName>
</protein>
<dbReference type="BioCyc" id="SONE211586:G1GMP-3953-MONOMER"/>
<proteinExistence type="predicted"/>
<dbReference type="HOGENOM" id="CLU_2195134_0_0_6"/>
<reference evidence="2 3" key="2">
    <citation type="journal article" date="2005" name="Proteomics">
        <title>Global detection and characterization of hypothetical proteins in Shewanella oneidensis MR-1 using LC-MS based proteomics.</title>
        <authorList>
            <person name="Elias D.A."/>
            <person name="Monroe M.E."/>
            <person name="Marshall M.J."/>
            <person name="Romine M.F."/>
            <person name="Belieav A.S."/>
            <person name="Fredrickson J.K."/>
            <person name="Anderson G.A."/>
            <person name="Smith R.D."/>
            <person name="Lipton M.S."/>
        </authorList>
    </citation>
    <scope>NUCLEOTIDE SEQUENCE [LARGE SCALE GENOMIC DNA]</scope>
    <source>
        <strain evidence="3">ATCC 700550 / JCM 31522 / CIP 106686 / LMG 19005 / NCIMB 14063 / MR-1</strain>
    </source>
</reference>
<evidence type="ECO:0008006" key="4">
    <source>
        <dbReference type="Google" id="ProtNLM"/>
    </source>
</evidence>